<name>A0A9D3YKU0_DREPO</name>
<reference evidence="1" key="2">
    <citation type="submission" date="2020-11" db="EMBL/GenBank/DDBJ databases">
        <authorList>
            <person name="McCartney M.A."/>
            <person name="Auch B."/>
            <person name="Kono T."/>
            <person name="Mallez S."/>
            <person name="Becker A."/>
            <person name="Gohl D.M."/>
            <person name="Silverstein K.A.T."/>
            <person name="Koren S."/>
            <person name="Bechman K.B."/>
            <person name="Herman A."/>
            <person name="Abrahante J.E."/>
            <person name="Garbe J."/>
        </authorList>
    </citation>
    <scope>NUCLEOTIDE SEQUENCE</scope>
    <source>
        <strain evidence="1">Duluth1</strain>
        <tissue evidence="1">Whole animal</tissue>
    </source>
</reference>
<proteinExistence type="predicted"/>
<keyword evidence="2" id="KW-1185">Reference proteome</keyword>
<comment type="caution">
    <text evidence="1">The sequence shown here is derived from an EMBL/GenBank/DDBJ whole genome shotgun (WGS) entry which is preliminary data.</text>
</comment>
<protein>
    <submittedName>
        <fullName evidence="1">Uncharacterized protein</fullName>
    </submittedName>
</protein>
<dbReference type="AlphaFoldDB" id="A0A9D3YKU0"/>
<evidence type="ECO:0000313" key="1">
    <source>
        <dbReference type="EMBL" id="KAH3702357.1"/>
    </source>
</evidence>
<reference evidence="1" key="1">
    <citation type="journal article" date="2019" name="bioRxiv">
        <title>The Genome of the Zebra Mussel, Dreissena polymorpha: A Resource for Invasive Species Research.</title>
        <authorList>
            <person name="McCartney M.A."/>
            <person name="Auch B."/>
            <person name="Kono T."/>
            <person name="Mallez S."/>
            <person name="Zhang Y."/>
            <person name="Obille A."/>
            <person name="Becker A."/>
            <person name="Abrahante J.E."/>
            <person name="Garbe J."/>
            <person name="Badalamenti J.P."/>
            <person name="Herman A."/>
            <person name="Mangelson H."/>
            <person name="Liachko I."/>
            <person name="Sullivan S."/>
            <person name="Sone E.D."/>
            <person name="Koren S."/>
            <person name="Silverstein K.A.T."/>
            <person name="Beckman K.B."/>
            <person name="Gohl D.M."/>
        </authorList>
    </citation>
    <scope>NUCLEOTIDE SEQUENCE</scope>
    <source>
        <strain evidence="1">Duluth1</strain>
        <tissue evidence="1">Whole animal</tissue>
    </source>
</reference>
<gene>
    <name evidence="1" type="ORF">DPMN_077372</name>
</gene>
<sequence length="65" mass="7239">MTRLVLQNNLTAIFASLVRFAFMYSSSVLLRCCGSSEESMGTNTVYMVFKDVRSIPESLGMNFSS</sequence>
<dbReference type="EMBL" id="JAIWYP010000015">
    <property type="protein sequence ID" value="KAH3702357.1"/>
    <property type="molecule type" value="Genomic_DNA"/>
</dbReference>
<accession>A0A9D3YKU0</accession>
<organism evidence="1 2">
    <name type="scientific">Dreissena polymorpha</name>
    <name type="common">Zebra mussel</name>
    <name type="synonym">Mytilus polymorpha</name>
    <dbReference type="NCBI Taxonomy" id="45954"/>
    <lineage>
        <taxon>Eukaryota</taxon>
        <taxon>Metazoa</taxon>
        <taxon>Spiralia</taxon>
        <taxon>Lophotrochozoa</taxon>
        <taxon>Mollusca</taxon>
        <taxon>Bivalvia</taxon>
        <taxon>Autobranchia</taxon>
        <taxon>Heteroconchia</taxon>
        <taxon>Euheterodonta</taxon>
        <taxon>Imparidentia</taxon>
        <taxon>Neoheterodontei</taxon>
        <taxon>Myida</taxon>
        <taxon>Dreissenoidea</taxon>
        <taxon>Dreissenidae</taxon>
        <taxon>Dreissena</taxon>
    </lineage>
</organism>
<dbReference type="Proteomes" id="UP000828390">
    <property type="component" value="Unassembled WGS sequence"/>
</dbReference>
<evidence type="ECO:0000313" key="2">
    <source>
        <dbReference type="Proteomes" id="UP000828390"/>
    </source>
</evidence>